<evidence type="ECO:0000313" key="4">
    <source>
        <dbReference type="Proteomes" id="UP000315759"/>
    </source>
</evidence>
<dbReference type="PANTHER" id="PTHR46268">
    <property type="entry name" value="STRESS RESPONSE PROTEIN NHAX"/>
    <property type="match status" value="1"/>
</dbReference>
<evidence type="ECO:0000259" key="2">
    <source>
        <dbReference type="Pfam" id="PF00582"/>
    </source>
</evidence>
<comment type="caution">
    <text evidence="3">The sequence shown here is derived from an EMBL/GenBank/DDBJ whole genome shotgun (WGS) entry which is preliminary data.</text>
</comment>
<organism evidence="3 4">
    <name type="scientific">Mycolicibacterium hodleri</name>
    <dbReference type="NCBI Taxonomy" id="49897"/>
    <lineage>
        <taxon>Bacteria</taxon>
        <taxon>Bacillati</taxon>
        <taxon>Actinomycetota</taxon>
        <taxon>Actinomycetes</taxon>
        <taxon>Mycobacteriales</taxon>
        <taxon>Mycobacteriaceae</taxon>
        <taxon>Mycolicibacterium</taxon>
    </lineage>
</organism>
<reference evidence="3 4" key="1">
    <citation type="submission" date="2018-10" db="EMBL/GenBank/DDBJ databases">
        <title>Draft genome of Mycobacterium hodleri strain B.</title>
        <authorList>
            <person name="Amande T.J."/>
            <person name="Mcgenity T.J."/>
        </authorList>
    </citation>
    <scope>NUCLEOTIDE SEQUENCE [LARGE SCALE GENOMIC DNA]</scope>
    <source>
        <strain evidence="3 4">B</strain>
    </source>
</reference>
<name>A0A544W0D3_9MYCO</name>
<gene>
    <name evidence="3" type="ORF">D8S82_15295</name>
</gene>
<dbReference type="PANTHER" id="PTHR46268:SF6">
    <property type="entry name" value="UNIVERSAL STRESS PROTEIN UP12"/>
    <property type="match status" value="1"/>
</dbReference>
<dbReference type="PRINTS" id="PR01438">
    <property type="entry name" value="UNVRSLSTRESS"/>
</dbReference>
<dbReference type="CDD" id="cd23944">
    <property type="entry name" value="USP_Rv2623_repeat1"/>
    <property type="match status" value="1"/>
</dbReference>
<dbReference type="InterPro" id="IPR014729">
    <property type="entry name" value="Rossmann-like_a/b/a_fold"/>
</dbReference>
<sequence>MPSSAAHHGIIVAVDGSPSSLAATDWAARDAALRHIPLTLVHVLAEPPVGMWPEPALLNGFSEWRVKNGHEVLAKARRVADRAVEQSNPVAVTELSCAGTPVPTLVDLSKDADMVVVGCRGQGALQRMLLGSVSTGLVHHSHCPVAVIHDQDPLMDHPFDAPVLVGIDGSPASELATAIAFDEASRRAVDLIAMHGWFDDDLRDWIGVDWDRQLEIGKEVLGERLAGWAERYPDVTVEHRLVDGDPAERLVAASENAQLTVVGSHGRGGFAGMLLGSVSSKVVHAARMPVIVARQG</sequence>
<accession>A0A544W0D3</accession>
<evidence type="ECO:0000313" key="3">
    <source>
        <dbReference type="EMBL" id="TQR85698.1"/>
    </source>
</evidence>
<dbReference type="Gene3D" id="3.40.50.620">
    <property type="entry name" value="HUPs"/>
    <property type="match status" value="2"/>
</dbReference>
<evidence type="ECO:0000256" key="1">
    <source>
        <dbReference type="ARBA" id="ARBA00008791"/>
    </source>
</evidence>
<dbReference type="AlphaFoldDB" id="A0A544W0D3"/>
<dbReference type="InterPro" id="IPR006016">
    <property type="entry name" value="UspA"/>
</dbReference>
<dbReference type="SUPFAM" id="SSF52402">
    <property type="entry name" value="Adenine nucleotide alpha hydrolases-like"/>
    <property type="match status" value="2"/>
</dbReference>
<comment type="similarity">
    <text evidence="1">Belongs to the universal stress protein A family.</text>
</comment>
<dbReference type="EMBL" id="VIFX01000018">
    <property type="protein sequence ID" value="TQR85698.1"/>
    <property type="molecule type" value="Genomic_DNA"/>
</dbReference>
<protein>
    <submittedName>
        <fullName evidence="3">Universal stress protein</fullName>
    </submittedName>
</protein>
<dbReference type="InterPro" id="IPR006015">
    <property type="entry name" value="Universal_stress_UspA"/>
</dbReference>
<keyword evidence="4" id="KW-1185">Reference proteome</keyword>
<proteinExistence type="inferred from homology"/>
<feature type="domain" description="UspA" evidence="2">
    <location>
        <begin position="163"/>
        <end position="294"/>
    </location>
</feature>
<dbReference type="Pfam" id="PF00582">
    <property type="entry name" value="Usp"/>
    <property type="match status" value="2"/>
</dbReference>
<dbReference type="Proteomes" id="UP000315759">
    <property type="component" value="Unassembled WGS sequence"/>
</dbReference>
<dbReference type="RefSeq" id="WP_142552906.1">
    <property type="nucleotide sequence ID" value="NZ_VIFX01000018.1"/>
</dbReference>
<feature type="domain" description="UspA" evidence="2">
    <location>
        <begin position="10"/>
        <end position="149"/>
    </location>
</feature>